<dbReference type="Proteomes" id="UP000270034">
    <property type="component" value="Chromosome"/>
</dbReference>
<dbReference type="AlphaFoldDB" id="A0A2Z5ZL04"/>
<sequence>MFEESAVFHFLAFPPPLFARTTLQLEPNYEAVTRKSV</sequence>
<evidence type="ECO:0000313" key="2">
    <source>
        <dbReference type="Proteomes" id="UP000270034"/>
    </source>
</evidence>
<protein>
    <submittedName>
        <fullName evidence="1">Uncharacterized protein</fullName>
    </submittedName>
</protein>
<reference evidence="1 2" key="1">
    <citation type="submission" date="2018-02" db="EMBL/GenBank/DDBJ databases">
        <title>Acetobacter orientalis genome.</title>
        <authorList>
            <person name="Nakashima N."/>
            <person name="Tamura T."/>
        </authorList>
    </citation>
    <scope>NUCLEOTIDE SEQUENCE [LARGE SCALE GENOMIC DNA]</scope>
    <source>
        <strain evidence="1 2">FAN1</strain>
    </source>
</reference>
<gene>
    <name evidence="1" type="ORF">AcetOrient_orf04306</name>
</gene>
<dbReference type="EMBL" id="AP018515">
    <property type="protein sequence ID" value="BBC81186.1"/>
    <property type="molecule type" value="Genomic_DNA"/>
</dbReference>
<evidence type="ECO:0000313" key="1">
    <source>
        <dbReference type="EMBL" id="BBC81186.1"/>
    </source>
</evidence>
<organism evidence="1 2">
    <name type="scientific">Acetobacter orientalis</name>
    <dbReference type="NCBI Taxonomy" id="146474"/>
    <lineage>
        <taxon>Bacteria</taxon>
        <taxon>Pseudomonadati</taxon>
        <taxon>Pseudomonadota</taxon>
        <taxon>Alphaproteobacteria</taxon>
        <taxon>Acetobacterales</taxon>
        <taxon>Acetobacteraceae</taxon>
        <taxon>Acetobacter</taxon>
    </lineage>
</organism>
<dbReference type="KEGG" id="aot:AcetOri_orf04306"/>
<accession>A0A2Z5ZL04</accession>
<name>A0A2Z5ZL04_9PROT</name>
<proteinExistence type="predicted"/>